<organism evidence="3 4">
    <name type="scientific">Salibacterium lacus</name>
    <dbReference type="NCBI Taxonomy" id="1898109"/>
    <lineage>
        <taxon>Bacteria</taxon>
        <taxon>Bacillati</taxon>
        <taxon>Bacillota</taxon>
        <taxon>Bacilli</taxon>
        <taxon>Bacillales</taxon>
        <taxon>Bacillaceae</taxon>
    </lineage>
</organism>
<dbReference type="SUPFAM" id="SSF51604">
    <property type="entry name" value="Enolase C-terminal domain-like"/>
    <property type="match status" value="1"/>
</dbReference>
<sequence length="388" mass="42887">MKIIDVKEQAVPIKSDISNAFIDFSKMTASVVAVVTDVVRDGKRVVGYGFNSNGRYAPSGLLHERFIPRLLEAASDEVVDESGENLDPYKIWDILMTGEKPGGHGERSVAVGTIDMAVWDAVAKIEEKPLYQLLADRYRGGQADDSVFVYAAGGYYKPGKGYDALQDEMKQYMETGYSVVKMKIGGASLEEDLRRIEAVLEVVPDGQSLAVDANGRFNLDTAVEYARALEPYNLFWYEEAGDPLDFELQKELGRHYAPPMATGENLFSMQDARNLIRYGGMRPEKDYLQFDCALSYGLVEYRRILAMLEEHGWSPRNCIPHGGHQMSLNIAAGLGLGGNESYPGVFEPFGGFADNHPVENGRVTLPDVPGIGFEAKSNLYQLLKTVAQ</sequence>
<dbReference type="PANTHER" id="PTHR48080">
    <property type="entry name" value="D-GALACTONATE DEHYDRATASE-RELATED"/>
    <property type="match status" value="1"/>
</dbReference>
<protein>
    <submittedName>
        <fullName evidence="3">Mandelate racemase/muconate lactonizing enzyme family protein</fullName>
    </submittedName>
</protein>
<dbReference type="SMART" id="SM00922">
    <property type="entry name" value="MR_MLE"/>
    <property type="match status" value="1"/>
</dbReference>
<dbReference type="Proteomes" id="UP001597520">
    <property type="component" value="Unassembled WGS sequence"/>
</dbReference>
<keyword evidence="1" id="KW-0479">Metal-binding</keyword>
<accession>A0ABW5T480</accession>
<dbReference type="SUPFAM" id="SSF54826">
    <property type="entry name" value="Enolase N-terminal domain-like"/>
    <property type="match status" value="1"/>
</dbReference>
<evidence type="ECO:0000313" key="4">
    <source>
        <dbReference type="Proteomes" id="UP001597520"/>
    </source>
</evidence>
<dbReference type="Gene3D" id="3.20.20.120">
    <property type="entry name" value="Enolase-like C-terminal domain"/>
    <property type="match status" value="1"/>
</dbReference>
<name>A0ABW5T480_9BACI</name>
<dbReference type="PANTHER" id="PTHR48080:SF5">
    <property type="entry name" value="D(-)-TARTRATE DEHYDRATASE"/>
    <property type="match status" value="1"/>
</dbReference>
<evidence type="ECO:0000313" key="3">
    <source>
        <dbReference type="EMBL" id="MFD2706157.1"/>
    </source>
</evidence>
<dbReference type="RefSeq" id="WP_380713463.1">
    <property type="nucleotide sequence ID" value="NZ_JBHUML010000003.1"/>
</dbReference>
<gene>
    <name evidence="3" type="ORF">ACFSUB_11840</name>
</gene>
<keyword evidence="4" id="KW-1185">Reference proteome</keyword>
<dbReference type="InterPro" id="IPR029017">
    <property type="entry name" value="Enolase-like_N"/>
</dbReference>
<dbReference type="SFLD" id="SFLDF00118">
    <property type="entry name" value="D-tartrate_dehydratase"/>
    <property type="match status" value="1"/>
</dbReference>
<dbReference type="InterPro" id="IPR029065">
    <property type="entry name" value="Enolase_C-like"/>
</dbReference>
<dbReference type="Pfam" id="PF13378">
    <property type="entry name" value="MR_MLE_C"/>
    <property type="match status" value="1"/>
</dbReference>
<dbReference type="CDD" id="cd03326">
    <property type="entry name" value="MR_like_1"/>
    <property type="match status" value="1"/>
</dbReference>
<dbReference type="InterPro" id="IPR013342">
    <property type="entry name" value="Mandelate_racemase_C"/>
</dbReference>
<feature type="domain" description="Mandelate racemase/muconate lactonizing enzyme C-terminal" evidence="2">
    <location>
        <begin position="162"/>
        <end position="259"/>
    </location>
</feature>
<dbReference type="EMBL" id="JBHUML010000003">
    <property type="protein sequence ID" value="MFD2706157.1"/>
    <property type="molecule type" value="Genomic_DNA"/>
</dbReference>
<dbReference type="InterPro" id="IPR034593">
    <property type="entry name" value="DgoD-like"/>
</dbReference>
<dbReference type="SFLD" id="SFLDG00179">
    <property type="entry name" value="mandelate_racemase"/>
    <property type="match status" value="1"/>
</dbReference>
<evidence type="ECO:0000259" key="2">
    <source>
        <dbReference type="SMART" id="SM00922"/>
    </source>
</evidence>
<evidence type="ECO:0000256" key="1">
    <source>
        <dbReference type="ARBA" id="ARBA00022723"/>
    </source>
</evidence>
<dbReference type="InterPro" id="IPR034611">
    <property type="entry name" value="D-tartrate_dehydratase"/>
</dbReference>
<reference evidence="4" key="1">
    <citation type="journal article" date="2019" name="Int. J. Syst. Evol. Microbiol.">
        <title>The Global Catalogue of Microorganisms (GCM) 10K type strain sequencing project: providing services to taxonomists for standard genome sequencing and annotation.</title>
        <authorList>
            <consortium name="The Broad Institute Genomics Platform"/>
            <consortium name="The Broad Institute Genome Sequencing Center for Infectious Disease"/>
            <person name="Wu L."/>
            <person name="Ma J."/>
        </authorList>
    </citation>
    <scope>NUCLEOTIDE SEQUENCE [LARGE SCALE GENOMIC DNA]</scope>
    <source>
        <strain evidence="4">KCTC 33792</strain>
    </source>
</reference>
<proteinExistence type="predicted"/>
<dbReference type="SFLD" id="SFLDS00001">
    <property type="entry name" value="Enolase"/>
    <property type="match status" value="1"/>
</dbReference>
<dbReference type="Gene3D" id="3.30.390.10">
    <property type="entry name" value="Enolase-like, N-terminal domain"/>
    <property type="match status" value="1"/>
</dbReference>
<comment type="caution">
    <text evidence="3">The sequence shown here is derived from an EMBL/GenBank/DDBJ whole genome shotgun (WGS) entry which is preliminary data.</text>
</comment>
<dbReference type="InterPro" id="IPR036849">
    <property type="entry name" value="Enolase-like_C_sf"/>
</dbReference>